<feature type="domain" description="PD-(D/E)XK endonuclease-like" evidence="5">
    <location>
        <begin position="26"/>
        <end position="279"/>
    </location>
</feature>
<feature type="compositionally biased region" description="Basic and acidic residues" evidence="4">
    <location>
        <begin position="298"/>
        <end position="308"/>
    </location>
</feature>
<proteinExistence type="predicted"/>
<accession>A0A1X2ZGQ6</accession>
<keyword evidence="1" id="KW-0227">DNA damage</keyword>
<name>A0A1X2ZGQ6_BIFAD</name>
<keyword evidence="2" id="KW-0067">ATP-binding</keyword>
<evidence type="ECO:0000256" key="1">
    <source>
        <dbReference type="ARBA" id="ARBA00022763"/>
    </source>
</evidence>
<feature type="compositionally biased region" description="Basic and acidic residues" evidence="4">
    <location>
        <begin position="368"/>
        <end position="390"/>
    </location>
</feature>
<feature type="region of interest" description="Disordered" evidence="4">
    <location>
        <begin position="289"/>
        <end position="318"/>
    </location>
</feature>
<reference evidence="6 7" key="1">
    <citation type="journal article" date="2016" name="Sci. Rep.">
        <title>Evaluation of genetic diversity among strains of the human gut commensal Bifidobacterium adolescentis.</title>
        <authorList>
            <person name="Duranti S."/>
            <person name="Milani C."/>
            <person name="Lugli G.A."/>
            <person name="Mancabelli L."/>
            <person name="Turroni F."/>
            <person name="Ferrario C."/>
            <person name="Mangifesta M."/>
            <person name="Viappiani A."/>
            <person name="Sanchez B."/>
            <person name="Margolles A."/>
            <person name="van Sinderen D."/>
            <person name="Ventura M."/>
        </authorList>
    </citation>
    <scope>NUCLEOTIDE SEQUENCE [LARGE SCALE GENOMIC DNA]</scope>
    <source>
        <strain evidence="6 7">AD2-8</strain>
    </source>
</reference>
<evidence type="ECO:0000313" key="6">
    <source>
        <dbReference type="EMBL" id="OSG93563.1"/>
    </source>
</evidence>
<dbReference type="InterPro" id="IPR038726">
    <property type="entry name" value="PDDEXK_AddAB-type"/>
</dbReference>
<dbReference type="AlphaFoldDB" id="A0A1X2ZGQ6"/>
<gene>
    <name evidence="6" type="ORF">AD0028_1528</name>
</gene>
<comment type="caution">
    <text evidence="6">The sequence shown here is derived from an EMBL/GenBank/DDBJ whole genome shotgun (WGS) entry which is preliminary data.</text>
</comment>
<protein>
    <submittedName>
        <fullName evidence="6">PD-(D/E)XK nuclease superfamily</fullName>
    </submittedName>
</protein>
<dbReference type="Proteomes" id="UP000193664">
    <property type="component" value="Unassembled WGS sequence"/>
</dbReference>
<evidence type="ECO:0000259" key="5">
    <source>
        <dbReference type="Pfam" id="PF12705"/>
    </source>
</evidence>
<dbReference type="InterPro" id="IPR011604">
    <property type="entry name" value="PDDEXK-like_dom_sf"/>
</dbReference>
<dbReference type="Pfam" id="PF12705">
    <property type="entry name" value="PDDEXK_1"/>
    <property type="match status" value="1"/>
</dbReference>
<dbReference type="GO" id="GO:0006281">
    <property type="term" value="P:DNA repair"/>
    <property type="evidence" value="ECO:0007669"/>
    <property type="project" value="UniProtKB-KW"/>
</dbReference>
<keyword evidence="3" id="KW-0234">DNA repair</keyword>
<feature type="region of interest" description="Disordered" evidence="4">
    <location>
        <begin position="343"/>
        <end position="442"/>
    </location>
</feature>
<keyword evidence="2" id="KW-0347">Helicase</keyword>
<dbReference type="GO" id="GO:0004386">
    <property type="term" value="F:helicase activity"/>
    <property type="evidence" value="ECO:0007669"/>
    <property type="project" value="UniProtKB-KW"/>
</dbReference>
<evidence type="ECO:0000256" key="2">
    <source>
        <dbReference type="ARBA" id="ARBA00022806"/>
    </source>
</evidence>
<keyword evidence="2" id="KW-0378">Hydrolase</keyword>
<sequence length="571" mass="61464">MKDFEATLDPVGGRLITHDVRPPRHASYSSLDTYGHCPAQWAFGRLWRETPEWDDPLTVGSIAHATLELAVSTPSATDPAWLPLARRAIAMERERNLLPANRWKGDPIPAGVKAPNGSPATDEDWARLAANRLNGFRLTDVFDGDMLRPAAAEQRIDAEVWGIPMTGSVDYRDESGRVVDWKTGKLPELGSPKAKSHQNQLRVYKALLDTRGIQVADARDVYVEHRVHHMADLSDDAMEATGTLMRSRWDGMRRDADAGSYAMTPSYLCPWCPLARACPLASPARGDKARRAAARGIDPTDPRLHVADGRPAGDPLAGMLPDACGQGEDKEDDMDLLDMLDTAPKPKKATLPPPGPWTKGPDPWSTAEGREAAARWGMGDKPKREAKPDPSDDVDPWATPMPAKAALGSTDGGDAPWAVEPEAKPAPQAEAKPEAKAPTRRLVRGKAYDPSVLSEGAVNSAGYGFTRLTIMAAEAYAIGPDDPDATLLALIRAGWAASRAAWGANTPDVAGLAEGRPDAESLLRWLDSPLARDADEAIARLMPADGTPADRIGRAGRAAARALIAARDLIR</sequence>
<dbReference type="RefSeq" id="WP_085408550.1">
    <property type="nucleotide sequence ID" value="NZ_LNKF01000007.1"/>
</dbReference>
<evidence type="ECO:0000256" key="4">
    <source>
        <dbReference type="SAM" id="MobiDB-lite"/>
    </source>
</evidence>
<keyword evidence="2" id="KW-0547">Nucleotide-binding</keyword>
<dbReference type="EMBL" id="LNKF01000007">
    <property type="protein sequence ID" value="OSG93563.1"/>
    <property type="molecule type" value="Genomic_DNA"/>
</dbReference>
<evidence type="ECO:0000313" key="7">
    <source>
        <dbReference type="Proteomes" id="UP000193664"/>
    </source>
</evidence>
<dbReference type="Gene3D" id="3.90.320.10">
    <property type="match status" value="1"/>
</dbReference>
<organism evidence="6 7">
    <name type="scientific">Bifidobacterium adolescentis</name>
    <dbReference type="NCBI Taxonomy" id="1680"/>
    <lineage>
        <taxon>Bacteria</taxon>
        <taxon>Bacillati</taxon>
        <taxon>Actinomycetota</taxon>
        <taxon>Actinomycetes</taxon>
        <taxon>Bifidobacteriales</taxon>
        <taxon>Bifidobacteriaceae</taxon>
        <taxon>Bifidobacterium</taxon>
    </lineage>
</organism>
<evidence type="ECO:0000256" key="3">
    <source>
        <dbReference type="ARBA" id="ARBA00023204"/>
    </source>
</evidence>